<dbReference type="EMBL" id="MU853599">
    <property type="protein sequence ID" value="KAK4142318.1"/>
    <property type="molecule type" value="Genomic_DNA"/>
</dbReference>
<accession>A0AAN6V041</accession>
<feature type="region of interest" description="Disordered" evidence="1">
    <location>
        <begin position="270"/>
        <end position="315"/>
    </location>
</feature>
<feature type="compositionally biased region" description="Polar residues" evidence="1">
    <location>
        <begin position="219"/>
        <end position="234"/>
    </location>
</feature>
<feature type="compositionally biased region" description="Low complexity" evidence="1">
    <location>
        <begin position="235"/>
        <end position="249"/>
    </location>
</feature>
<evidence type="ECO:0000313" key="3">
    <source>
        <dbReference type="Proteomes" id="UP001302676"/>
    </source>
</evidence>
<dbReference type="GeneID" id="87814277"/>
<dbReference type="Proteomes" id="UP001302676">
    <property type="component" value="Unassembled WGS sequence"/>
</dbReference>
<sequence>MATKGHTRSRSSIDRVIDLLADLEETQITHLLDDLNHTTSSNVPVTDAIALFDRHVNKPSRQRSVRSPEPLRTLQAELERRHSKRMSAAPSRFRPAAGPAATSSVSSTQPRASLDHISVSPARARSPPPPADDDDEDEQDHLDSRATSISRSPSPSRLPPSSSATFRPRSYKRISRPIFLSPTATAELHLLLLAFFNEATPVPPVSPTTIHTPAAVSPTTTSFTGIHPTTTRSIPSTVATTTATPSPTTPLFSGFSHSPIFRSHFFDDDEDDMEPTTPGLEDLLEPSPVRAKGSAGGRSLKTMPSISSMFDLMKP</sequence>
<name>A0AAN6V041_9PEZI</name>
<keyword evidence="3" id="KW-1185">Reference proteome</keyword>
<protein>
    <submittedName>
        <fullName evidence="2">Uncharacterized protein</fullName>
    </submittedName>
</protein>
<feature type="region of interest" description="Disordered" evidence="1">
    <location>
        <begin position="219"/>
        <end position="249"/>
    </location>
</feature>
<dbReference type="AlphaFoldDB" id="A0AAN6V041"/>
<reference evidence="2" key="2">
    <citation type="submission" date="2023-05" db="EMBL/GenBank/DDBJ databases">
        <authorList>
            <consortium name="Lawrence Berkeley National Laboratory"/>
            <person name="Steindorff A."/>
            <person name="Hensen N."/>
            <person name="Bonometti L."/>
            <person name="Westerberg I."/>
            <person name="Brannstrom I.O."/>
            <person name="Guillou S."/>
            <person name="Cros-Aarteil S."/>
            <person name="Calhoun S."/>
            <person name="Haridas S."/>
            <person name="Kuo A."/>
            <person name="Mondo S."/>
            <person name="Pangilinan J."/>
            <person name="Riley R."/>
            <person name="Labutti K."/>
            <person name="Andreopoulos B."/>
            <person name="Lipzen A."/>
            <person name="Chen C."/>
            <person name="Yanf M."/>
            <person name="Daum C."/>
            <person name="Ng V."/>
            <person name="Clum A."/>
            <person name="Ohm R."/>
            <person name="Martin F."/>
            <person name="Silar P."/>
            <person name="Natvig D."/>
            <person name="Lalanne C."/>
            <person name="Gautier V."/>
            <person name="Ament-Velasquez S.L."/>
            <person name="Kruys A."/>
            <person name="Hutchinson M.I."/>
            <person name="Powell A.J."/>
            <person name="Barry K."/>
            <person name="Miller A.N."/>
            <person name="Grigoriev I.V."/>
            <person name="Debuchy R."/>
            <person name="Gladieux P."/>
            <person name="Thoren M.H."/>
            <person name="Johannesson H."/>
        </authorList>
    </citation>
    <scope>NUCLEOTIDE SEQUENCE</scope>
    <source>
        <strain evidence="2">CBS 141.50</strain>
    </source>
</reference>
<evidence type="ECO:0000256" key="1">
    <source>
        <dbReference type="SAM" id="MobiDB-lite"/>
    </source>
</evidence>
<feature type="compositionally biased region" description="Acidic residues" evidence="1">
    <location>
        <begin position="131"/>
        <end position="140"/>
    </location>
</feature>
<dbReference type="RefSeq" id="XP_062635689.1">
    <property type="nucleotide sequence ID" value="XM_062777664.1"/>
</dbReference>
<organism evidence="2 3">
    <name type="scientific">Dichotomopilus funicola</name>
    <dbReference type="NCBI Taxonomy" id="1934379"/>
    <lineage>
        <taxon>Eukaryota</taxon>
        <taxon>Fungi</taxon>
        <taxon>Dikarya</taxon>
        <taxon>Ascomycota</taxon>
        <taxon>Pezizomycotina</taxon>
        <taxon>Sordariomycetes</taxon>
        <taxon>Sordariomycetidae</taxon>
        <taxon>Sordariales</taxon>
        <taxon>Chaetomiaceae</taxon>
        <taxon>Dichotomopilus</taxon>
    </lineage>
</organism>
<evidence type="ECO:0000313" key="2">
    <source>
        <dbReference type="EMBL" id="KAK4142318.1"/>
    </source>
</evidence>
<feature type="compositionally biased region" description="Polar residues" evidence="1">
    <location>
        <begin position="101"/>
        <end position="111"/>
    </location>
</feature>
<proteinExistence type="predicted"/>
<gene>
    <name evidence="2" type="ORF">C8A04DRAFT_13313</name>
</gene>
<comment type="caution">
    <text evidence="2">The sequence shown here is derived from an EMBL/GenBank/DDBJ whole genome shotgun (WGS) entry which is preliminary data.</text>
</comment>
<reference evidence="2" key="1">
    <citation type="journal article" date="2023" name="Mol. Phylogenet. Evol.">
        <title>Genome-scale phylogeny and comparative genomics of the fungal order Sordariales.</title>
        <authorList>
            <person name="Hensen N."/>
            <person name="Bonometti L."/>
            <person name="Westerberg I."/>
            <person name="Brannstrom I.O."/>
            <person name="Guillou S."/>
            <person name="Cros-Aarteil S."/>
            <person name="Calhoun S."/>
            <person name="Haridas S."/>
            <person name="Kuo A."/>
            <person name="Mondo S."/>
            <person name="Pangilinan J."/>
            <person name="Riley R."/>
            <person name="LaButti K."/>
            <person name="Andreopoulos B."/>
            <person name="Lipzen A."/>
            <person name="Chen C."/>
            <person name="Yan M."/>
            <person name="Daum C."/>
            <person name="Ng V."/>
            <person name="Clum A."/>
            <person name="Steindorff A."/>
            <person name="Ohm R.A."/>
            <person name="Martin F."/>
            <person name="Silar P."/>
            <person name="Natvig D.O."/>
            <person name="Lalanne C."/>
            <person name="Gautier V."/>
            <person name="Ament-Velasquez S.L."/>
            <person name="Kruys A."/>
            <person name="Hutchinson M.I."/>
            <person name="Powell A.J."/>
            <person name="Barry K."/>
            <person name="Miller A.N."/>
            <person name="Grigoriev I.V."/>
            <person name="Debuchy R."/>
            <person name="Gladieux P."/>
            <person name="Hiltunen Thoren M."/>
            <person name="Johannesson H."/>
        </authorList>
    </citation>
    <scope>NUCLEOTIDE SEQUENCE</scope>
    <source>
        <strain evidence="2">CBS 141.50</strain>
    </source>
</reference>
<feature type="compositionally biased region" description="Low complexity" evidence="1">
    <location>
        <begin position="145"/>
        <end position="163"/>
    </location>
</feature>
<feature type="region of interest" description="Disordered" evidence="1">
    <location>
        <begin position="78"/>
        <end position="169"/>
    </location>
</feature>